<dbReference type="InterPro" id="IPR026232">
    <property type="entry name" value="MRGPCRD"/>
</dbReference>
<dbReference type="SUPFAM" id="SSF81321">
    <property type="entry name" value="Family A G protein-coupled receptor-like"/>
    <property type="match status" value="1"/>
</dbReference>
<name>A0A8B7SBL1_HIPAR</name>
<evidence type="ECO:0000256" key="3">
    <source>
        <dbReference type="ARBA" id="ARBA00022692"/>
    </source>
</evidence>
<dbReference type="KEGG" id="hai:109389277"/>
<evidence type="ECO:0000256" key="9">
    <source>
        <dbReference type="ARBA" id="ARBA00061394"/>
    </source>
</evidence>
<evidence type="ECO:0000256" key="2">
    <source>
        <dbReference type="ARBA" id="ARBA00022475"/>
    </source>
</evidence>
<accession>A0A8B7SBL1</accession>
<dbReference type="PANTHER" id="PTHR11334">
    <property type="entry name" value="MAS-RELATED G-PROTEIN COUPLED RECEPTOR"/>
    <property type="match status" value="1"/>
</dbReference>
<keyword evidence="4 11" id="KW-1133">Transmembrane helix</keyword>
<proteinExistence type="inferred from homology"/>
<keyword evidence="3 10" id="KW-0812">Transmembrane</keyword>
<keyword evidence="13" id="KW-1185">Reference proteome</keyword>
<evidence type="ECO:0000256" key="4">
    <source>
        <dbReference type="ARBA" id="ARBA00022989"/>
    </source>
</evidence>
<dbReference type="PROSITE" id="PS50262">
    <property type="entry name" value="G_PROTEIN_RECEP_F1_2"/>
    <property type="match status" value="1"/>
</dbReference>
<reference evidence="14" key="1">
    <citation type="submission" date="2025-08" db="UniProtKB">
        <authorList>
            <consortium name="RefSeq"/>
        </authorList>
    </citation>
    <scope>IDENTIFICATION</scope>
    <source>
        <tissue evidence="14">Muscle</tissue>
    </source>
</reference>
<feature type="transmembrane region" description="Helical" evidence="11">
    <location>
        <begin position="64"/>
        <end position="86"/>
    </location>
</feature>
<comment type="subcellular location">
    <subcellularLocation>
        <location evidence="1">Cell membrane</location>
        <topology evidence="1">Multi-pass membrane protein</topology>
    </subcellularLocation>
</comment>
<dbReference type="OrthoDB" id="9631784at2759"/>
<evidence type="ECO:0000256" key="10">
    <source>
        <dbReference type="RuleBase" id="RU000688"/>
    </source>
</evidence>
<comment type="similarity">
    <text evidence="9">Belongs to the G-protein coupled receptor 1 family. Mas subfamily.</text>
</comment>
<feature type="transmembrane region" description="Helical" evidence="11">
    <location>
        <begin position="25"/>
        <end position="52"/>
    </location>
</feature>
<dbReference type="FunFam" id="1.20.1070.10:FF:000193">
    <property type="entry name" value="Mas-related G-protein coupled receptor member E"/>
    <property type="match status" value="1"/>
</dbReference>
<evidence type="ECO:0000313" key="13">
    <source>
        <dbReference type="Proteomes" id="UP000694851"/>
    </source>
</evidence>
<dbReference type="InterPro" id="IPR017452">
    <property type="entry name" value="GPCR_Rhodpsn_7TM"/>
</dbReference>
<dbReference type="PRINTS" id="PR02110">
    <property type="entry name" value="MRGPCRD"/>
</dbReference>
<dbReference type="Pfam" id="PF00001">
    <property type="entry name" value="7tm_1"/>
    <property type="match status" value="1"/>
</dbReference>
<keyword evidence="6 11" id="KW-0472">Membrane</keyword>
<dbReference type="InterPro" id="IPR026234">
    <property type="entry name" value="MRGPCRFAMILY"/>
</dbReference>
<evidence type="ECO:0000256" key="8">
    <source>
        <dbReference type="ARBA" id="ARBA00023224"/>
    </source>
</evidence>
<dbReference type="AlphaFoldDB" id="A0A8B7SBL1"/>
<feature type="domain" description="G-protein coupled receptors family 1 profile" evidence="12">
    <location>
        <begin position="44"/>
        <end position="276"/>
    </location>
</feature>
<dbReference type="PANTHER" id="PTHR11334:SF57">
    <property type="entry name" value="MAS-RELATED G-PROTEIN COUPLED RECEPTOR MEMBER D"/>
    <property type="match status" value="1"/>
</dbReference>
<dbReference type="PRINTS" id="PR00237">
    <property type="entry name" value="GPCRRHODOPSN"/>
</dbReference>
<dbReference type="GeneID" id="109389277"/>
<feature type="transmembrane region" description="Helical" evidence="11">
    <location>
        <begin position="180"/>
        <end position="203"/>
    </location>
</feature>
<dbReference type="GO" id="GO:0005886">
    <property type="term" value="C:plasma membrane"/>
    <property type="evidence" value="ECO:0007669"/>
    <property type="project" value="UniProtKB-SubCell"/>
</dbReference>
<dbReference type="InterPro" id="IPR000276">
    <property type="entry name" value="GPCR_Rhodpsn"/>
</dbReference>
<evidence type="ECO:0000256" key="11">
    <source>
        <dbReference type="SAM" id="Phobius"/>
    </source>
</evidence>
<dbReference type="PRINTS" id="PR02108">
    <property type="entry name" value="MRGPCRFAMILY"/>
</dbReference>
<evidence type="ECO:0000256" key="5">
    <source>
        <dbReference type="ARBA" id="ARBA00023040"/>
    </source>
</evidence>
<feature type="transmembrane region" description="Helical" evidence="11">
    <location>
        <begin position="255"/>
        <end position="279"/>
    </location>
</feature>
<dbReference type="CTD" id="116512"/>
<dbReference type="GO" id="GO:0004930">
    <property type="term" value="F:G protein-coupled receptor activity"/>
    <property type="evidence" value="ECO:0007669"/>
    <property type="project" value="UniProtKB-KW"/>
</dbReference>
<keyword evidence="7 10" id="KW-0675">Receptor</keyword>
<keyword evidence="2" id="KW-1003">Cell membrane</keyword>
<evidence type="ECO:0000313" key="14">
    <source>
        <dbReference type="RefSeq" id="XP_019510204.1"/>
    </source>
</evidence>
<keyword evidence="8 10" id="KW-0807">Transducer</keyword>
<dbReference type="Gene3D" id="1.20.1070.10">
    <property type="entry name" value="Rhodopsin 7-helix transmembrane proteins"/>
    <property type="match status" value="1"/>
</dbReference>
<sequence>MNQSLNGSQAPAMAPGSPGVDAVDVASWVLSALIMFTCVCGIAGNGLVVWLLSFRVERTPYSVYVLHLAVADLLFLLCMASLVSLKSSLLANTRSLAQELLQRVKYFAYTAGLSLLTAISVHRCVSVLFPIWYKCHRPRQLSARACAGIWALSLVMNTLASVFCSWSWRSDERRCFAVDLALISLILGLFTPMMAVSSLILFVRVRRSSTRGRRRPTRLYMAILASVLVYFICVLPLGVYWFLLYWLHLQSQVQLLYACLARLSSSVGSSANPVIYFLVGTRQGHRLRESLGAVLGRVLRDTPELEGRETHSSYTNEVGD</sequence>
<feature type="transmembrane region" description="Helical" evidence="11">
    <location>
        <begin position="145"/>
        <end position="168"/>
    </location>
</feature>
<keyword evidence="5 10" id="KW-0297">G-protein coupled receptor</keyword>
<feature type="transmembrane region" description="Helical" evidence="11">
    <location>
        <begin position="219"/>
        <end position="243"/>
    </location>
</feature>
<gene>
    <name evidence="14" type="primary">MRGPRD</name>
</gene>
<feature type="transmembrane region" description="Helical" evidence="11">
    <location>
        <begin position="106"/>
        <end position="133"/>
    </location>
</feature>
<dbReference type="PROSITE" id="PS00237">
    <property type="entry name" value="G_PROTEIN_RECEP_F1_1"/>
    <property type="match status" value="1"/>
</dbReference>
<evidence type="ECO:0000256" key="7">
    <source>
        <dbReference type="ARBA" id="ARBA00023170"/>
    </source>
</evidence>
<protein>
    <submittedName>
        <fullName evidence="14">Mas-related G-protein coupled receptor member D</fullName>
    </submittedName>
</protein>
<evidence type="ECO:0000256" key="1">
    <source>
        <dbReference type="ARBA" id="ARBA00004651"/>
    </source>
</evidence>
<dbReference type="Proteomes" id="UP000694851">
    <property type="component" value="Unplaced"/>
</dbReference>
<evidence type="ECO:0000259" key="12">
    <source>
        <dbReference type="PROSITE" id="PS50262"/>
    </source>
</evidence>
<evidence type="ECO:0000256" key="6">
    <source>
        <dbReference type="ARBA" id="ARBA00023136"/>
    </source>
</evidence>
<organism evidence="13 14">
    <name type="scientific">Hipposideros armiger</name>
    <name type="common">Great Himalayan leaf-nosed bat</name>
    <dbReference type="NCBI Taxonomy" id="186990"/>
    <lineage>
        <taxon>Eukaryota</taxon>
        <taxon>Metazoa</taxon>
        <taxon>Chordata</taxon>
        <taxon>Craniata</taxon>
        <taxon>Vertebrata</taxon>
        <taxon>Euteleostomi</taxon>
        <taxon>Mammalia</taxon>
        <taxon>Eutheria</taxon>
        <taxon>Laurasiatheria</taxon>
        <taxon>Chiroptera</taxon>
        <taxon>Yinpterochiroptera</taxon>
        <taxon>Rhinolophoidea</taxon>
        <taxon>Hipposideridae</taxon>
        <taxon>Hipposideros</taxon>
    </lineage>
</organism>
<dbReference type="RefSeq" id="XP_019510204.1">
    <property type="nucleotide sequence ID" value="XM_019654659.1"/>
</dbReference>